<dbReference type="SUPFAM" id="SSF52200">
    <property type="entry name" value="Toll/Interleukin receptor TIR domain"/>
    <property type="match status" value="1"/>
</dbReference>
<protein>
    <submittedName>
        <fullName evidence="3">SUMF1/EgtB/PvdO family nonheme iron enzyme</fullName>
    </submittedName>
</protein>
<evidence type="ECO:0000259" key="1">
    <source>
        <dbReference type="Pfam" id="PF03781"/>
    </source>
</evidence>
<dbReference type="KEGG" id="pmet:G4Y79_04500"/>
<keyword evidence="4" id="KW-1185">Reference proteome</keyword>
<accession>A0A7S8EAZ5</accession>
<evidence type="ECO:0000259" key="2">
    <source>
        <dbReference type="Pfam" id="PF13676"/>
    </source>
</evidence>
<proteinExistence type="predicted"/>
<dbReference type="PANTHER" id="PTHR23150:SF19">
    <property type="entry name" value="FORMYLGLYCINE-GENERATING ENZYME"/>
    <property type="match status" value="1"/>
</dbReference>
<dbReference type="InterPro" id="IPR042095">
    <property type="entry name" value="SUMF_sf"/>
</dbReference>
<dbReference type="Pfam" id="PF03781">
    <property type="entry name" value="FGE-sulfatase"/>
    <property type="match status" value="1"/>
</dbReference>
<dbReference type="InterPro" id="IPR051043">
    <property type="entry name" value="Sulfatase_Mod_Factor_Kinase"/>
</dbReference>
<dbReference type="Gene3D" id="3.40.50.10140">
    <property type="entry name" value="Toll/interleukin-1 receptor homology (TIR) domain"/>
    <property type="match status" value="1"/>
</dbReference>
<name>A0A7S8EAZ5_9CHLR</name>
<reference evidence="3 4" key="1">
    <citation type="submission" date="2020-02" db="EMBL/GenBank/DDBJ databases">
        <authorList>
            <person name="Zheng R.K."/>
            <person name="Sun C.M."/>
        </authorList>
    </citation>
    <scope>NUCLEOTIDE SEQUENCE [LARGE SCALE GENOMIC DNA]</scope>
    <source>
        <strain evidence="4">rifampicinis</strain>
    </source>
</reference>
<evidence type="ECO:0000313" key="4">
    <source>
        <dbReference type="Proteomes" id="UP000594468"/>
    </source>
</evidence>
<dbReference type="PANTHER" id="PTHR23150">
    <property type="entry name" value="SULFATASE MODIFYING FACTOR 1, 2"/>
    <property type="match status" value="1"/>
</dbReference>
<dbReference type="InterPro" id="IPR005532">
    <property type="entry name" value="SUMF_dom"/>
</dbReference>
<dbReference type="EMBL" id="CP062983">
    <property type="protein sequence ID" value="QPC83647.1"/>
    <property type="molecule type" value="Genomic_DNA"/>
</dbReference>
<dbReference type="Proteomes" id="UP000594468">
    <property type="component" value="Chromosome"/>
</dbReference>
<dbReference type="GO" id="GO:0007165">
    <property type="term" value="P:signal transduction"/>
    <property type="evidence" value="ECO:0007669"/>
    <property type="project" value="InterPro"/>
</dbReference>
<feature type="domain" description="TIR" evidence="2">
    <location>
        <begin position="6"/>
        <end position="117"/>
    </location>
</feature>
<organism evidence="3 4">
    <name type="scientific">Phototrophicus methaneseepsis</name>
    <dbReference type="NCBI Taxonomy" id="2710758"/>
    <lineage>
        <taxon>Bacteria</taxon>
        <taxon>Bacillati</taxon>
        <taxon>Chloroflexota</taxon>
        <taxon>Candidatus Thermofontia</taxon>
        <taxon>Phototrophicales</taxon>
        <taxon>Phototrophicaceae</taxon>
        <taxon>Phototrophicus</taxon>
    </lineage>
</organism>
<dbReference type="SUPFAM" id="SSF56436">
    <property type="entry name" value="C-type lectin-like"/>
    <property type="match status" value="1"/>
</dbReference>
<sequence>MATKLFISYRSLDSAKVDSIVSRLNSLKSPDGLKLYEIWQDKLSIIVGQDWWKAIVNGINECDAFIFMISHESVSNINCQAELAYARKRNRPIIPLVLEDEYGYNTITGKNDISFWEDIPSELNNSRFQFLFFEGVASIQQLEKSIDLLVKEDFPDMPAPEPLDPRTINVSEDSYQIYDRANDFAWRLEFATAEKLFQKLVDWKDELFSHEALEWIILVREYEKILRLHQHKNTRFKVPTLLSDYLKKFPKPFIELFDPKNLKDYYSSQIKTELLFKPSLSNIMPQPFEWCYIPRNFVSYSQDWDDYYACDTSQVLEPYYISKFPITLHQFLEFVIARNGYSQKEWWDENRQPSKYKYCDYNIYGDVVDGGKFFSMDRYLKFRDKLAHAKATLEEMNQWLIPATVTRFEAIAFCRWLSELSSSFIFVPSEAHWVLAAQGTSRNKYPWGNEFDAHYCNSALSGYGQVTPVTTFPYGASEFGLIDCVGNIPEWCVLGSESKHDGFSFDYYDSGRFHNRGTNFADSETENFRCLYRGKSNAPMPEVIAGFRICTPATKASSLATSYH</sequence>
<dbReference type="InterPro" id="IPR000157">
    <property type="entry name" value="TIR_dom"/>
</dbReference>
<feature type="domain" description="Sulfatase-modifying factor enzyme-like" evidence="1">
    <location>
        <begin position="306"/>
        <end position="549"/>
    </location>
</feature>
<evidence type="ECO:0000313" key="3">
    <source>
        <dbReference type="EMBL" id="QPC83647.1"/>
    </source>
</evidence>
<dbReference type="GO" id="GO:0120147">
    <property type="term" value="F:formylglycine-generating oxidase activity"/>
    <property type="evidence" value="ECO:0007669"/>
    <property type="project" value="TreeGrafter"/>
</dbReference>
<dbReference type="RefSeq" id="WP_195171711.1">
    <property type="nucleotide sequence ID" value="NZ_CP062983.1"/>
</dbReference>
<gene>
    <name evidence="3" type="ORF">G4Y79_04500</name>
</gene>
<dbReference type="Pfam" id="PF13676">
    <property type="entry name" value="TIR_2"/>
    <property type="match status" value="1"/>
</dbReference>
<dbReference type="InterPro" id="IPR035897">
    <property type="entry name" value="Toll_tir_struct_dom_sf"/>
</dbReference>
<dbReference type="AlphaFoldDB" id="A0A7S8EAZ5"/>
<dbReference type="Gene3D" id="3.90.1580.10">
    <property type="entry name" value="paralog of FGE (formylglycine-generating enzyme)"/>
    <property type="match status" value="1"/>
</dbReference>
<dbReference type="InterPro" id="IPR016187">
    <property type="entry name" value="CTDL_fold"/>
</dbReference>